<evidence type="ECO:0000256" key="1">
    <source>
        <dbReference type="SAM" id="Phobius"/>
    </source>
</evidence>
<proteinExistence type="predicted"/>
<comment type="caution">
    <text evidence="2">The sequence shown here is derived from an EMBL/GenBank/DDBJ whole genome shotgun (WGS) entry which is preliminary data.</text>
</comment>
<evidence type="ECO:0000313" key="2">
    <source>
        <dbReference type="EMBL" id="KAE9544114.1"/>
    </source>
</evidence>
<name>A0A6G0U4W0_APHGL</name>
<reference evidence="2 3" key="1">
    <citation type="submission" date="2019-08" db="EMBL/GenBank/DDBJ databases">
        <title>The genome of the soybean aphid Biotype 1, its phylome, world population structure and adaptation to the North American continent.</title>
        <authorList>
            <person name="Giordano R."/>
            <person name="Donthu R.K."/>
            <person name="Hernandez A.G."/>
            <person name="Wright C.L."/>
            <person name="Zimin A.V."/>
        </authorList>
    </citation>
    <scope>NUCLEOTIDE SEQUENCE [LARGE SCALE GENOMIC DNA]</scope>
    <source>
        <tissue evidence="2">Whole aphids</tissue>
    </source>
</reference>
<gene>
    <name evidence="2" type="ORF">AGLY_001803</name>
</gene>
<sequence length="228" mass="27293">MNLGVHRHAHWCCRLVLLVDTIYKMFIIKVQSSLSIEKNCLKDCVHTLLLICLYYYVSITVFDNIYLFKSNKIMIISIHRVLIDVSTHEVEVIIHSKIFRSYTKNSNDSFFLRLKMKKIEYFILSFLIYICFKNIKVKRIKIRKTKLLLYLNESWLFGLNTIFVSKKKINVISNTSATYYYRYYMHVLYQGCQIHGPHARDENILKIRLIEYNIFHDGTTIENKKRNN</sequence>
<keyword evidence="1" id="KW-0472">Membrane</keyword>
<keyword evidence="1" id="KW-0812">Transmembrane</keyword>
<dbReference type="Proteomes" id="UP000475862">
    <property type="component" value="Unassembled WGS sequence"/>
</dbReference>
<keyword evidence="3" id="KW-1185">Reference proteome</keyword>
<dbReference type="AlphaFoldDB" id="A0A6G0U4W0"/>
<evidence type="ECO:0000313" key="3">
    <source>
        <dbReference type="Proteomes" id="UP000475862"/>
    </source>
</evidence>
<dbReference type="EMBL" id="VYZN01000003">
    <property type="protein sequence ID" value="KAE9544114.1"/>
    <property type="molecule type" value="Genomic_DNA"/>
</dbReference>
<protein>
    <submittedName>
        <fullName evidence="2">Uncharacterized protein</fullName>
    </submittedName>
</protein>
<feature type="transmembrane region" description="Helical" evidence="1">
    <location>
        <begin position="48"/>
        <end position="68"/>
    </location>
</feature>
<feature type="transmembrane region" description="Helical" evidence="1">
    <location>
        <begin position="119"/>
        <end position="135"/>
    </location>
</feature>
<keyword evidence="1" id="KW-1133">Transmembrane helix</keyword>
<accession>A0A6G0U4W0</accession>
<organism evidence="2 3">
    <name type="scientific">Aphis glycines</name>
    <name type="common">Soybean aphid</name>
    <dbReference type="NCBI Taxonomy" id="307491"/>
    <lineage>
        <taxon>Eukaryota</taxon>
        <taxon>Metazoa</taxon>
        <taxon>Ecdysozoa</taxon>
        <taxon>Arthropoda</taxon>
        <taxon>Hexapoda</taxon>
        <taxon>Insecta</taxon>
        <taxon>Pterygota</taxon>
        <taxon>Neoptera</taxon>
        <taxon>Paraneoptera</taxon>
        <taxon>Hemiptera</taxon>
        <taxon>Sternorrhyncha</taxon>
        <taxon>Aphidomorpha</taxon>
        <taxon>Aphidoidea</taxon>
        <taxon>Aphididae</taxon>
        <taxon>Aphidini</taxon>
        <taxon>Aphis</taxon>
        <taxon>Aphis</taxon>
    </lineage>
</organism>